<evidence type="ECO:0000256" key="12">
    <source>
        <dbReference type="PIRSR" id="PIRSR618044-1"/>
    </source>
</evidence>
<reference evidence="19 20" key="1">
    <citation type="submission" date="2015-09" db="EMBL/GenBank/DDBJ databases">
        <authorList>
            <consortium name="Pathogen Informatics"/>
        </authorList>
    </citation>
    <scope>NUCLEOTIDE SEQUENCE [LARGE SCALE GENOMIC DNA]</scope>
    <source>
        <strain evidence="19 20">2789STDY5834855</strain>
    </source>
</reference>
<comment type="pathway">
    <text evidence="1">Cell wall biogenesis; peptidoglycan biosynthesis.</text>
</comment>
<protein>
    <recommendedName>
        <fullName evidence="3">serine-type D-Ala-D-Ala carboxypeptidase</fullName>
        <ecNumber evidence="3">3.4.16.4</ecNumber>
    </recommendedName>
</protein>
<feature type="active site" description="Proton acceptor" evidence="12">
    <location>
        <position position="65"/>
    </location>
</feature>
<keyword evidence="6 16" id="KW-0732">Signal</keyword>
<organism evidence="19 20">
    <name type="scientific">Clostridium disporicum</name>
    <dbReference type="NCBI Taxonomy" id="84024"/>
    <lineage>
        <taxon>Bacteria</taxon>
        <taxon>Bacillati</taxon>
        <taxon>Bacillota</taxon>
        <taxon>Clostridia</taxon>
        <taxon>Eubacteriales</taxon>
        <taxon>Clostridiaceae</taxon>
        <taxon>Clostridium</taxon>
    </lineage>
</organism>
<evidence type="ECO:0000256" key="1">
    <source>
        <dbReference type="ARBA" id="ARBA00004752"/>
    </source>
</evidence>
<evidence type="ECO:0000256" key="6">
    <source>
        <dbReference type="ARBA" id="ARBA00022729"/>
    </source>
</evidence>
<evidence type="ECO:0000256" key="15">
    <source>
        <dbReference type="SAM" id="Phobius"/>
    </source>
</evidence>
<dbReference type="Proteomes" id="UP000095558">
    <property type="component" value="Unassembled WGS sequence"/>
</dbReference>
<comment type="catalytic activity">
    <reaction evidence="11">
        <text>Preferential cleavage: (Ac)2-L-Lys-D-Ala-|-D-Ala. Also transpeptidation of peptidyl-alanyl moieties that are N-acyl substituents of D-alanine.</text>
        <dbReference type="EC" id="3.4.16.4"/>
    </reaction>
</comment>
<feature type="active site" evidence="12">
    <location>
        <position position="117"/>
    </location>
</feature>
<feature type="active site" description="Acyl-ester intermediate" evidence="12">
    <location>
        <position position="62"/>
    </location>
</feature>
<evidence type="ECO:0000256" key="8">
    <source>
        <dbReference type="ARBA" id="ARBA00022960"/>
    </source>
</evidence>
<dbReference type="GeneID" id="83012445"/>
<dbReference type="GO" id="GO:0006508">
    <property type="term" value="P:proteolysis"/>
    <property type="evidence" value="ECO:0007669"/>
    <property type="project" value="UniProtKB-KW"/>
</dbReference>
<dbReference type="OrthoDB" id="9791132at2"/>
<dbReference type="SUPFAM" id="SSF56601">
    <property type="entry name" value="beta-lactamase/transpeptidase-like"/>
    <property type="match status" value="1"/>
</dbReference>
<comment type="similarity">
    <text evidence="2 14">Belongs to the peptidase S11 family.</text>
</comment>
<evidence type="ECO:0000256" key="3">
    <source>
        <dbReference type="ARBA" id="ARBA00012448"/>
    </source>
</evidence>
<dbReference type="UniPathway" id="UPA00219"/>
<keyword evidence="4 19" id="KW-0121">Carboxypeptidase</keyword>
<evidence type="ECO:0000259" key="18">
    <source>
        <dbReference type="Pfam" id="PF07943"/>
    </source>
</evidence>
<evidence type="ECO:0000259" key="17">
    <source>
        <dbReference type="Pfam" id="PF00768"/>
    </source>
</evidence>
<dbReference type="Pfam" id="PF00768">
    <property type="entry name" value="Peptidase_S11"/>
    <property type="match status" value="1"/>
</dbReference>
<feature type="domain" description="Peptidase S11 D-Ala-D-Ala carboxypeptidase A C-terminal" evidence="18">
    <location>
        <begin position="281"/>
        <end position="370"/>
    </location>
</feature>
<dbReference type="PANTHER" id="PTHR21581">
    <property type="entry name" value="D-ALANYL-D-ALANINE CARBOXYPEPTIDASE"/>
    <property type="match status" value="1"/>
</dbReference>
<evidence type="ECO:0000256" key="9">
    <source>
        <dbReference type="ARBA" id="ARBA00022984"/>
    </source>
</evidence>
<feature type="transmembrane region" description="Helical" evidence="15">
    <location>
        <begin position="392"/>
        <end position="414"/>
    </location>
</feature>
<sequence>MKKRLFKKFALVFFSAILLLNITSVNTFAFPNICSEGVYLMDAKTGQVLYEKNSDVQYMPASTTKVMTAIIALEKCNLTDQVTIGENPPKADGSSIGIEQGEVYTIEELLYGLLLESGNDCAEAIAEHVAGSIEEFAKLMNEKAKELGATNTSFKNPSGLTEDGHLTTAHDLALIMRYASQNPDFVRISQTPSYFYENHPYSNGNEKWASNHNPLLKENSAYTYKYAYTGKTGYTVAANHSYAAVAVKDDQEIVGAFLNATDKDGLYTGVGQLFDWGFENFKTEKIVTTGDKLDDYQIDDSTTIPLLAADDVYYTFNLANGENIDNINLSVTYENKDLSKTSIKKGETLFNASLLINGNKICDIKLDSGESRKYTAEVAVKNTVNSITNNKYFIPGVITGIILIIIIIIIILSIRKRKRRKRFLARRSYIRNKHNF</sequence>
<feature type="binding site" evidence="13">
    <location>
        <position position="231"/>
    </location>
    <ligand>
        <name>substrate</name>
    </ligand>
</feature>
<keyword evidence="9" id="KW-0573">Peptidoglycan synthesis</keyword>
<keyword evidence="8" id="KW-0133">Cell shape</keyword>
<dbReference type="InterPro" id="IPR018044">
    <property type="entry name" value="Peptidase_S11"/>
</dbReference>
<dbReference type="GO" id="GO:0009002">
    <property type="term" value="F:serine-type D-Ala-D-Ala carboxypeptidase activity"/>
    <property type="evidence" value="ECO:0007669"/>
    <property type="project" value="UniProtKB-EC"/>
</dbReference>
<dbReference type="InterPro" id="IPR012907">
    <property type="entry name" value="Peptidase_S11_C"/>
</dbReference>
<dbReference type="Pfam" id="PF07943">
    <property type="entry name" value="PBP5_C"/>
    <property type="match status" value="1"/>
</dbReference>
<evidence type="ECO:0000256" key="14">
    <source>
        <dbReference type="RuleBase" id="RU004016"/>
    </source>
</evidence>
<keyword evidence="15" id="KW-0812">Transmembrane</keyword>
<keyword evidence="5" id="KW-0645">Protease</keyword>
<dbReference type="AlphaFoldDB" id="A0A174E5V4"/>
<dbReference type="EC" id="3.4.16.4" evidence="3"/>
<evidence type="ECO:0000256" key="13">
    <source>
        <dbReference type="PIRSR" id="PIRSR618044-2"/>
    </source>
</evidence>
<keyword evidence="10" id="KW-0961">Cell wall biogenesis/degradation</keyword>
<feature type="domain" description="Peptidase S11 D-alanyl-D-alanine carboxypeptidase A N-terminal" evidence="17">
    <location>
        <begin position="29"/>
        <end position="261"/>
    </location>
</feature>
<evidence type="ECO:0000256" key="10">
    <source>
        <dbReference type="ARBA" id="ARBA00023316"/>
    </source>
</evidence>
<evidence type="ECO:0000256" key="11">
    <source>
        <dbReference type="ARBA" id="ARBA00034000"/>
    </source>
</evidence>
<dbReference type="InterPro" id="IPR001967">
    <property type="entry name" value="Peptidase_S11_N"/>
</dbReference>
<dbReference type="GO" id="GO:0008360">
    <property type="term" value="P:regulation of cell shape"/>
    <property type="evidence" value="ECO:0007669"/>
    <property type="project" value="UniProtKB-KW"/>
</dbReference>
<dbReference type="InterPro" id="IPR012338">
    <property type="entry name" value="Beta-lactam/transpept-like"/>
</dbReference>
<keyword evidence="15" id="KW-0472">Membrane</keyword>
<dbReference type="PANTHER" id="PTHR21581:SF33">
    <property type="entry name" value="D-ALANYL-D-ALANINE CARBOXYPEPTIDASE DACB"/>
    <property type="match status" value="1"/>
</dbReference>
<evidence type="ECO:0000256" key="16">
    <source>
        <dbReference type="SAM" id="SignalP"/>
    </source>
</evidence>
<keyword evidence="7 19" id="KW-0378">Hydrolase</keyword>
<name>A0A174E5V4_9CLOT</name>
<dbReference type="EMBL" id="CYZV01000020">
    <property type="protein sequence ID" value="CUO31836.1"/>
    <property type="molecule type" value="Genomic_DNA"/>
</dbReference>
<evidence type="ECO:0000313" key="19">
    <source>
        <dbReference type="EMBL" id="CUO31836.1"/>
    </source>
</evidence>
<dbReference type="RefSeq" id="WP_042399750.1">
    <property type="nucleotide sequence ID" value="NZ_CYYT01000042.1"/>
</dbReference>
<feature type="signal peptide" evidence="16">
    <location>
        <begin position="1"/>
        <end position="29"/>
    </location>
</feature>
<dbReference type="PRINTS" id="PR00725">
    <property type="entry name" value="DADACBPTASE1"/>
</dbReference>
<keyword evidence="15" id="KW-1133">Transmembrane helix</keyword>
<proteinExistence type="inferred from homology"/>
<dbReference type="Gene3D" id="3.40.710.10">
    <property type="entry name" value="DD-peptidase/beta-lactamase superfamily"/>
    <property type="match status" value="1"/>
</dbReference>
<gene>
    <name evidence="19" type="primary">dacB2</name>
    <name evidence="19" type="ORF">ERS852470_01990</name>
</gene>
<dbReference type="GO" id="GO:0071555">
    <property type="term" value="P:cell wall organization"/>
    <property type="evidence" value="ECO:0007669"/>
    <property type="project" value="UniProtKB-KW"/>
</dbReference>
<accession>A0A174E5V4</accession>
<evidence type="ECO:0000256" key="4">
    <source>
        <dbReference type="ARBA" id="ARBA00022645"/>
    </source>
</evidence>
<evidence type="ECO:0000256" key="7">
    <source>
        <dbReference type="ARBA" id="ARBA00022801"/>
    </source>
</evidence>
<evidence type="ECO:0000256" key="2">
    <source>
        <dbReference type="ARBA" id="ARBA00007164"/>
    </source>
</evidence>
<evidence type="ECO:0000313" key="20">
    <source>
        <dbReference type="Proteomes" id="UP000095558"/>
    </source>
</evidence>
<feature type="chain" id="PRO_5009820386" description="serine-type D-Ala-D-Ala carboxypeptidase" evidence="16">
    <location>
        <begin position="30"/>
        <end position="436"/>
    </location>
</feature>
<dbReference type="GO" id="GO:0009252">
    <property type="term" value="P:peptidoglycan biosynthetic process"/>
    <property type="evidence" value="ECO:0007669"/>
    <property type="project" value="UniProtKB-UniPathway"/>
</dbReference>
<evidence type="ECO:0000256" key="5">
    <source>
        <dbReference type="ARBA" id="ARBA00022670"/>
    </source>
</evidence>